<feature type="region of interest" description="Disordered" evidence="1">
    <location>
        <begin position="1"/>
        <end position="91"/>
    </location>
</feature>
<sequence length="91" mass="9838">MALSRAVKKTKRNAQGRPSAQALGADLHRNGEKPRAAATPSKKVRKCVRSPQEKNAVRSVSRAAEAACGEHGAIGTENKENNRGRFPPFNF</sequence>
<gene>
    <name evidence="2" type="ORF">NDU88_006007</name>
</gene>
<dbReference type="EMBL" id="JANPWB010000006">
    <property type="protein sequence ID" value="KAJ1180791.1"/>
    <property type="molecule type" value="Genomic_DNA"/>
</dbReference>
<evidence type="ECO:0000256" key="1">
    <source>
        <dbReference type="SAM" id="MobiDB-lite"/>
    </source>
</evidence>
<keyword evidence="3" id="KW-1185">Reference proteome</keyword>
<evidence type="ECO:0000313" key="3">
    <source>
        <dbReference type="Proteomes" id="UP001066276"/>
    </source>
</evidence>
<evidence type="ECO:0000313" key="2">
    <source>
        <dbReference type="EMBL" id="KAJ1180791.1"/>
    </source>
</evidence>
<reference evidence="2" key="1">
    <citation type="journal article" date="2022" name="bioRxiv">
        <title>Sequencing and chromosome-scale assembly of the giantPleurodeles waltlgenome.</title>
        <authorList>
            <person name="Brown T."/>
            <person name="Elewa A."/>
            <person name="Iarovenko S."/>
            <person name="Subramanian E."/>
            <person name="Araus A.J."/>
            <person name="Petzold A."/>
            <person name="Susuki M."/>
            <person name="Suzuki K.-i.T."/>
            <person name="Hayashi T."/>
            <person name="Toyoda A."/>
            <person name="Oliveira C."/>
            <person name="Osipova E."/>
            <person name="Leigh N.D."/>
            <person name="Simon A."/>
            <person name="Yun M.H."/>
        </authorList>
    </citation>
    <scope>NUCLEOTIDE SEQUENCE</scope>
    <source>
        <strain evidence="2">20211129_DDA</strain>
        <tissue evidence="2">Liver</tissue>
    </source>
</reference>
<feature type="compositionally biased region" description="Low complexity" evidence="1">
    <location>
        <begin position="57"/>
        <end position="67"/>
    </location>
</feature>
<organism evidence="2 3">
    <name type="scientific">Pleurodeles waltl</name>
    <name type="common">Iberian ribbed newt</name>
    <dbReference type="NCBI Taxonomy" id="8319"/>
    <lineage>
        <taxon>Eukaryota</taxon>
        <taxon>Metazoa</taxon>
        <taxon>Chordata</taxon>
        <taxon>Craniata</taxon>
        <taxon>Vertebrata</taxon>
        <taxon>Euteleostomi</taxon>
        <taxon>Amphibia</taxon>
        <taxon>Batrachia</taxon>
        <taxon>Caudata</taxon>
        <taxon>Salamandroidea</taxon>
        <taxon>Salamandridae</taxon>
        <taxon>Pleurodelinae</taxon>
        <taxon>Pleurodeles</taxon>
    </lineage>
</organism>
<accession>A0AAV7TX69</accession>
<name>A0AAV7TX69_PLEWA</name>
<feature type="compositionally biased region" description="Basic residues" evidence="1">
    <location>
        <begin position="1"/>
        <end position="14"/>
    </location>
</feature>
<comment type="caution">
    <text evidence="2">The sequence shown here is derived from an EMBL/GenBank/DDBJ whole genome shotgun (WGS) entry which is preliminary data.</text>
</comment>
<dbReference type="Proteomes" id="UP001066276">
    <property type="component" value="Chromosome 3_2"/>
</dbReference>
<proteinExistence type="predicted"/>
<protein>
    <submittedName>
        <fullName evidence="2">Uncharacterized protein</fullName>
    </submittedName>
</protein>
<feature type="compositionally biased region" description="Basic and acidic residues" evidence="1">
    <location>
        <begin position="26"/>
        <end position="35"/>
    </location>
</feature>
<dbReference type="AlphaFoldDB" id="A0AAV7TX69"/>